<dbReference type="InterPro" id="IPR051693">
    <property type="entry name" value="UPF0046_metallophosphoest"/>
</dbReference>
<accession>A0A7S4VUM3</accession>
<dbReference type="AlphaFoldDB" id="A0A7S4VUM3"/>
<proteinExistence type="predicted"/>
<reference evidence="1" key="1">
    <citation type="submission" date="2021-01" db="EMBL/GenBank/DDBJ databases">
        <authorList>
            <person name="Corre E."/>
            <person name="Pelletier E."/>
            <person name="Niang G."/>
            <person name="Scheremetjew M."/>
            <person name="Finn R."/>
            <person name="Kale V."/>
            <person name="Holt S."/>
            <person name="Cochrane G."/>
            <person name="Meng A."/>
            <person name="Brown T."/>
            <person name="Cohen L."/>
        </authorList>
    </citation>
    <scope>NUCLEOTIDE SEQUENCE</scope>
    <source>
        <strain evidence="1">CCMP3105</strain>
    </source>
</reference>
<gene>
    <name evidence="1" type="ORF">AMON00008_LOCUS30375</name>
</gene>
<dbReference type="PANTHER" id="PTHR12905">
    <property type="entry name" value="METALLOPHOSPHOESTERASE"/>
    <property type="match status" value="1"/>
</dbReference>
<dbReference type="Gene3D" id="3.60.21.10">
    <property type="match status" value="1"/>
</dbReference>
<dbReference type="SUPFAM" id="SSF56300">
    <property type="entry name" value="Metallo-dependent phosphatases"/>
    <property type="match status" value="1"/>
</dbReference>
<dbReference type="PANTHER" id="PTHR12905:SF0">
    <property type="entry name" value="CALCINEURIN-LIKE PHOSPHOESTERASE DOMAIN-CONTAINING PROTEIN"/>
    <property type="match status" value="1"/>
</dbReference>
<dbReference type="InterPro" id="IPR029052">
    <property type="entry name" value="Metallo-depent_PP-like"/>
</dbReference>
<evidence type="ECO:0000313" key="1">
    <source>
        <dbReference type="EMBL" id="CAE4603839.1"/>
    </source>
</evidence>
<name>A0A7S4VUM3_9DINO</name>
<protein>
    <recommendedName>
        <fullName evidence="2">Calcineurin-like phosphoesterase domain-containing protein</fullName>
    </recommendedName>
</protein>
<organism evidence="1">
    <name type="scientific">Alexandrium monilatum</name>
    <dbReference type="NCBI Taxonomy" id="311494"/>
    <lineage>
        <taxon>Eukaryota</taxon>
        <taxon>Sar</taxon>
        <taxon>Alveolata</taxon>
        <taxon>Dinophyceae</taxon>
        <taxon>Gonyaulacales</taxon>
        <taxon>Pyrocystaceae</taxon>
        <taxon>Alexandrium</taxon>
    </lineage>
</organism>
<dbReference type="EMBL" id="HBNR01043655">
    <property type="protein sequence ID" value="CAE4603839.1"/>
    <property type="molecule type" value="Transcribed_RNA"/>
</dbReference>
<evidence type="ECO:0008006" key="2">
    <source>
        <dbReference type="Google" id="ProtNLM"/>
    </source>
</evidence>
<sequence length="174" mass="18785">MSSAVPVFGERIFCLAGNHEGARRRGGLERAVFLPHAQLLEQQLAKRRLLPPGLRLFGLSWHSACRALPEPRLDVFLSHAPPAGILDVNKDGKACGAGGIRGLVEGAAPRLHLFGHIHEAYGAELHEFSPGRWTLLMNISNAAPPPGLKSVPPCIQYPITVIDIELQNDLEAAS</sequence>